<name>A0A154NYZ7_DUFNO</name>
<keyword evidence="3" id="KW-1185">Reference proteome</keyword>
<accession>A0A154NYZ7</accession>
<reference evidence="2 3" key="1">
    <citation type="submission" date="2015-07" db="EMBL/GenBank/DDBJ databases">
        <title>The genome of Dufourea novaeangliae.</title>
        <authorList>
            <person name="Pan H."/>
            <person name="Kapheim K."/>
        </authorList>
    </citation>
    <scope>NUCLEOTIDE SEQUENCE [LARGE SCALE GENOMIC DNA]</scope>
    <source>
        <strain evidence="2">0120121106</strain>
        <tissue evidence="2">Whole body</tissue>
    </source>
</reference>
<evidence type="ECO:0000256" key="1">
    <source>
        <dbReference type="SAM" id="MobiDB-lite"/>
    </source>
</evidence>
<feature type="compositionally biased region" description="Polar residues" evidence="1">
    <location>
        <begin position="1"/>
        <end position="11"/>
    </location>
</feature>
<gene>
    <name evidence="2" type="ORF">WN55_09695</name>
</gene>
<dbReference type="Proteomes" id="UP000076502">
    <property type="component" value="Unassembled WGS sequence"/>
</dbReference>
<dbReference type="AlphaFoldDB" id="A0A154NYZ7"/>
<organism evidence="2 3">
    <name type="scientific">Dufourea novaeangliae</name>
    <name type="common">Sweat bee</name>
    <dbReference type="NCBI Taxonomy" id="178035"/>
    <lineage>
        <taxon>Eukaryota</taxon>
        <taxon>Metazoa</taxon>
        <taxon>Ecdysozoa</taxon>
        <taxon>Arthropoda</taxon>
        <taxon>Hexapoda</taxon>
        <taxon>Insecta</taxon>
        <taxon>Pterygota</taxon>
        <taxon>Neoptera</taxon>
        <taxon>Endopterygota</taxon>
        <taxon>Hymenoptera</taxon>
        <taxon>Apocrita</taxon>
        <taxon>Aculeata</taxon>
        <taxon>Apoidea</taxon>
        <taxon>Anthophila</taxon>
        <taxon>Halictidae</taxon>
        <taxon>Rophitinae</taxon>
        <taxon>Dufourea</taxon>
    </lineage>
</organism>
<proteinExistence type="predicted"/>
<evidence type="ECO:0000313" key="2">
    <source>
        <dbReference type="EMBL" id="KZC04896.1"/>
    </source>
</evidence>
<evidence type="ECO:0000313" key="3">
    <source>
        <dbReference type="Proteomes" id="UP000076502"/>
    </source>
</evidence>
<feature type="compositionally biased region" description="Basic and acidic residues" evidence="1">
    <location>
        <begin position="14"/>
        <end position="36"/>
    </location>
</feature>
<dbReference type="EMBL" id="KQ434783">
    <property type="protein sequence ID" value="KZC04896.1"/>
    <property type="molecule type" value="Genomic_DNA"/>
</dbReference>
<feature type="region of interest" description="Disordered" evidence="1">
    <location>
        <begin position="1"/>
        <end position="36"/>
    </location>
</feature>
<sequence>MATRTKISGSNGHEGGRDNAETDIGKYGKNREEEGGRKGKLCRHDVSCSRRGRCTLTGRVSRRFQGKGLTATLARTSGIPNLNSDYRVLLPVVLRLNNFSGFSCGINGTSKHSRRIASLICPRGCEKPVQAEGTAYKRKMPEDNLSVGGQSPGVLVVTIVRRFGRTYDSKNSIRESTGFGALGISTGENLQRFVKDDFKGIDPVCSGGKDFRATGFEAVPKVEGTTTGQLTRQRPQQLETLLYSIM</sequence>
<protein>
    <submittedName>
        <fullName evidence="2">Uncharacterized protein</fullName>
    </submittedName>
</protein>